<comment type="similarity">
    <text evidence="2">Belongs to the UPF0324 family.</text>
</comment>
<sequence length="352" mass="36779">MITLTLPHLQHRPARYAAGLLLSLVLAAGASWLSTLPAISALGLGALTLAIVAGILAGNTFYSRFANRCDPGVVLAKQQLLRLGVVLYGFRLTFQQIADVGVSGVVIDLLTLSSTFLLACWLGRRVFGLDRDTVWLIGAGSSICGAAAILATEPVIKADASKVAVAIATVVIFGTLAIFIYPLLYPLASALFSSVTLTSWGIFTGSTMHEVAQVVAAGHAVSPETENAAVIAKMLRVMLLAPFLLLLSARVRQQAPGGSAASGTLRFPWFALLFIAVAMVNSLHLLSLPVVNTLNQLDNIVLATAMAALGLTTQISALKRAGLKPLLLGLALFIWLIAGGGAINLGIQHLLS</sequence>
<evidence type="ECO:0000313" key="9">
    <source>
        <dbReference type="Proteomes" id="UP001228139"/>
    </source>
</evidence>
<keyword evidence="5 7" id="KW-1133">Transmembrane helix</keyword>
<dbReference type="EMBL" id="CP132353">
    <property type="protein sequence ID" value="WLS80231.1"/>
    <property type="molecule type" value="Genomic_DNA"/>
</dbReference>
<evidence type="ECO:0000256" key="7">
    <source>
        <dbReference type="SAM" id="Phobius"/>
    </source>
</evidence>
<dbReference type="Proteomes" id="UP001228139">
    <property type="component" value="Chromosome"/>
</dbReference>
<evidence type="ECO:0000256" key="3">
    <source>
        <dbReference type="ARBA" id="ARBA00022475"/>
    </source>
</evidence>
<dbReference type="InterPro" id="IPR004630">
    <property type="entry name" value="UPF0324_YeiH-like"/>
</dbReference>
<keyword evidence="4 7" id="KW-0812">Transmembrane</keyword>
<keyword evidence="3" id="KW-1003">Cell membrane</keyword>
<proteinExistence type="inferred from homology"/>
<feature type="transmembrane region" description="Helical" evidence="7">
    <location>
        <begin position="104"/>
        <end position="122"/>
    </location>
</feature>
<evidence type="ECO:0000256" key="2">
    <source>
        <dbReference type="ARBA" id="ARBA00007977"/>
    </source>
</evidence>
<dbReference type="KEGG" id="epi:Q3V30_07050"/>
<keyword evidence="9" id="KW-1185">Reference proteome</keyword>
<organism evidence="8 9">
    <name type="scientific">Erwinia pyri</name>
    <dbReference type="NCBI Taxonomy" id="3062598"/>
    <lineage>
        <taxon>Bacteria</taxon>
        <taxon>Pseudomonadati</taxon>
        <taxon>Pseudomonadota</taxon>
        <taxon>Gammaproteobacteria</taxon>
        <taxon>Enterobacterales</taxon>
        <taxon>Erwiniaceae</taxon>
        <taxon>Erwinia</taxon>
    </lineage>
</organism>
<dbReference type="PANTHER" id="PTHR30106">
    <property type="entry name" value="INNER MEMBRANE PROTEIN YEIH-RELATED"/>
    <property type="match status" value="1"/>
</dbReference>
<feature type="transmembrane region" description="Helical" evidence="7">
    <location>
        <begin position="39"/>
        <end position="59"/>
    </location>
</feature>
<feature type="transmembrane region" description="Helical" evidence="7">
    <location>
        <begin position="228"/>
        <end position="247"/>
    </location>
</feature>
<evidence type="ECO:0000256" key="4">
    <source>
        <dbReference type="ARBA" id="ARBA00022692"/>
    </source>
</evidence>
<reference evidence="8 9" key="1">
    <citation type="submission" date="2023-07" db="EMBL/GenBank/DDBJ databases">
        <title>Pathogenic bacteria of pear tree diseases.</title>
        <authorList>
            <person name="Zhang Z."/>
            <person name="He L."/>
            <person name="Huang R."/>
        </authorList>
    </citation>
    <scope>NUCLEOTIDE SEQUENCE [LARGE SCALE GENOMIC DNA]</scope>
    <source>
        <strain evidence="8 9">DE2</strain>
    </source>
</reference>
<feature type="transmembrane region" description="Helical" evidence="7">
    <location>
        <begin position="16"/>
        <end position="33"/>
    </location>
</feature>
<comment type="subcellular location">
    <subcellularLocation>
        <location evidence="1">Cell membrane</location>
        <topology evidence="1">Multi-pass membrane protein</topology>
    </subcellularLocation>
</comment>
<keyword evidence="6 7" id="KW-0472">Membrane</keyword>
<dbReference type="GO" id="GO:0005886">
    <property type="term" value="C:plasma membrane"/>
    <property type="evidence" value="ECO:0007669"/>
    <property type="project" value="UniProtKB-SubCell"/>
</dbReference>
<evidence type="ECO:0000256" key="1">
    <source>
        <dbReference type="ARBA" id="ARBA00004651"/>
    </source>
</evidence>
<dbReference type="PANTHER" id="PTHR30106:SF2">
    <property type="entry name" value="UPF0324 INNER MEMBRANE PROTEIN YEIH"/>
    <property type="match status" value="1"/>
</dbReference>
<dbReference type="InterPro" id="IPR018383">
    <property type="entry name" value="UPF0324_pro"/>
</dbReference>
<accession>A0AA50DLP4</accession>
<feature type="transmembrane region" description="Helical" evidence="7">
    <location>
        <begin position="163"/>
        <end position="184"/>
    </location>
</feature>
<name>A0AA50DLP4_9GAMM</name>
<dbReference type="RefSeq" id="WP_306211716.1">
    <property type="nucleotide sequence ID" value="NZ_CP132353.1"/>
</dbReference>
<dbReference type="AlphaFoldDB" id="A0AA50DLP4"/>
<evidence type="ECO:0000256" key="6">
    <source>
        <dbReference type="ARBA" id="ARBA00023136"/>
    </source>
</evidence>
<feature type="transmembrane region" description="Helical" evidence="7">
    <location>
        <begin position="300"/>
        <end position="318"/>
    </location>
</feature>
<feature type="transmembrane region" description="Helical" evidence="7">
    <location>
        <begin position="134"/>
        <end position="151"/>
    </location>
</feature>
<protein>
    <submittedName>
        <fullName evidence="8">YeiH family putative sulfate export transporter</fullName>
    </submittedName>
</protein>
<feature type="transmembrane region" description="Helical" evidence="7">
    <location>
        <begin position="325"/>
        <end position="347"/>
    </location>
</feature>
<evidence type="ECO:0000313" key="8">
    <source>
        <dbReference type="EMBL" id="WLS80231.1"/>
    </source>
</evidence>
<dbReference type="NCBIfam" id="TIGR00698">
    <property type="entry name" value="YeiH family putative sulfate export transporter"/>
    <property type="match status" value="1"/>
</dbReference>
<feature type="transmembrane region" description="Helical" evidence="7">
    <location>
        <begin position="267"/>
        <end position="288"/>
    </location>
</feature>
<dbReference type="Pfam" id="PF03601">
    <property type="entry name" value="Cons_hypoth698"/>
    <property type="match status" value="1"/>
</dbReference>
<evidence type="ECO:0000256" key="5">
    <source>
        <dbReference type="ARBA" id="ARBA00022989"/>
    </source>
</evidence>
<gene>
    <name evidence="8" type="ORF">Q3V30_07050</name>
</gene>